<gene>
    <name evidence="1" type="ORF">L2E82_43284</name>
</gene>
<protein>
    <submittedName>
        <fullName evidence="1">Uncharacterized protein</fullName>
    </submittedName>
</protein>
<dbReference type="Proteomes" id="UP001055811">
    <property type="component" value="Linkage Group LG08"/>
</dbReference>
<name>A0ACB8ZNB5_CICIN</name>
<organism evidence="1 2">
    <name type="scientific">Cichorium intybus</name>
    <name type="common">Chicory</name>
    <dbReference type="NCBI Taxonomy" id="13427"/>
    <lineage>
        <taxon>Eukaryota</taxon>
        <taxon>Viridiplantae</taxon>
        <taxon>Streptophyta</taxon>
        <taxon>Embryophyta</taxon>
        <taxon>Tracheophyta</taxon>
        <taxon>Spermatophyta</taxon>
        <taxon>Magnoliopsida</taxon>
        <taxon>eudicotyledons</taxon>
        <taxon>Gunneridae</taxon>
        <taxon>Pentapetalae</taxon>
        <taxon>asterids</taxon>
        <taxon>campanulids</taxon>
        <taxon>Asterales</taxon>
        <taxon>Asteraceae</taxon>
        <taxon>Cichorioideae</taxon>
        <taxon>Cichorieae</taxon>
        <taxon>Cichoriinae</taxon>
        <taxon>Cichorium</taxon>
    </lineage>
</organism>
<evidence type="ECO:0000313" key="2">
    <source>
        <dbReference type="Proteomes" id="UP001055811"/>
    </source>
</evidence>
<reference evidence="2" key="1">
    <citation type="journal article" date="2022" name="Mol. Ecol. Resour.">
        <title>The genomes of chicory, endive, great burdock and yacon provide insights into Asteraceae palaeo-polyploidization history and plant inulin production.</title>
        <authorList>
            <person name="Fan W."/>
            <person name="Wang S."/>
            <person name="Wang H."/>
            <person name="Wang A."/>
            <person name="Jiang F."/>
            <person name="Liu H."/>
            <person name="Zhao H."/>
            <person name="Xu D."/>
            <person name="Zhang Y."/>
        </authorList>
    </citation>
    <scope>NUCLEOTIDE SEQUENCE [LARGE SCALE GENOMIC DNA]</scope>
    <source>
        <strain evidence="2">cv. Punajuju</strain>
    </source>
</reference>
<proteinExistence type="predicted"/>
<reference evidence="1 2" key="2">
    <citation type="journal article" date="2022" name="Mol. Ecol. Resour.">
        <title>The genomes of chicory, endive, great burdock and yacon provide insights into Asteraceae paleo-polyploidization history and plant inulin production.</title>
        <authorList>
            <person name="Fan W."/>
            <person name="Wang S."/>
            <person name="Wang H."/>
            <person name="Wang A."/>
            <person name="Jiang F."/>
            <person name="Liu H."/>
            <person name="Zhao H."/>
            <person name="Xu D."/>
            <person name="Zhang Y."/>
        </authorList>
    </citation>
    <scope>NUCLEOTIDE SEQUENCE [LARGE SCALE GENOMIC DNA]</scope>
    <source>
        <strain evidence="2">cv. Punajuju</strain>
        <tissue evidence="1">Leaves</tissue>
    </source>
</reference>
<sequence length="288" mass="31452">MVNMKSVNYTDKGEEGHRTEAEIQSLRAAFTQEVVVWHKLDHPNVTKFIGATMGSSELQIRTENGQIGMSSDICCVVVEYLPDAIPYQVLRGIASLTRLQHVPRREGIEESFENGTLSLSFLNIASIRRGFTILITFTTSAISRHTLSLARYTRNMLLALRHANSEKVSKIYGLHYLKGQRLHIISSIDTVGAPIRVLSSIALILQSFYIGGRVNSSSVLAGFNIEFLSTSFNKETTILSSASASPGSGSEEIPEGEGDYRSVEGAGDGSQGGYICDGEDVIEAKDEE</sequence>
<keyword evidence="2" id="KW-1185">Reference proteome</keyword>
<evidence type="ECO:0000313" key="1">
    <source>
        <dbReference type="EMBL" id="KAI3699184.1"/>
    </source>
</evidence>
<accession>A0ACB8ZNB5</accession>
<dbReference type="EMBL" id="CM042016">
    <property type="protein sequence ID" value="KAI3699184.1"/>
    <property type="molecule type" value="Genomic_DNA"/>
</dbReference>
<comment type="caution">
    <text evidence="1">The sequence shown here is derived from an EMBL/GenBank/DDBJ whole genome shotgun (WGS) entry which is preliminary data.</text>
</comment>